<dbReference type="EC" id="1.7.1.17" evidence="6"/>
<comment type="caution">
    <text evidence="8">The sequence shown here is derived from an EMBL/GenBank/DDBJ whole genome shotgun (WGS) entry which is preliminary data.</text>
</comment>
<feature type="binding site" evidence="6">
    <location>
        <position position="20"/>
    </location>
    <ligand>
        <name>FMN</name>
        <dbReference type="ChEBI" id="CHEBI:58210"/>
    </ligand>
</feature>
<evidence type="ECO:0000259" key="7">
    <source>
        <dbReference type="Pfam" id="PF02525"/>
    </source>
</evidence>
<proteinExistence type="inferred from homology"/>
<dbReference type="InterPro" id="IPR029039">
    <property type="entry name" value="Flavoprotein-like_sf"/>
</dbReference>
<name>A0A2G4YPI4_9PROT</name>
<comment type="subunit">
    <text evidence="6">Homodimer.</text>
</comment>
<keyword evidence="1 6" id="KW-0285">Flavoprotein</keyword>
<dbReference type="PANTHER" id="PTHR43741">
    <property type="entry name" value="FMN-DEPENDENT NADH-AZOREDUCTASE 1"/>
    <property type="match status" value="1"/>
</dbReference>
<comment type="function">
    <text evidence="6">Also exhibits azoreductase activity. Catalyzes the reductive cleavage of the azo bond in aromatic azo compounds to the corresponding amines.</text>
</comment>
<comment type="catalytic activity">
    <reaction evidence="5">
        <text>N,N-dimethyl-1,4-phenylenediamine + anthranilate + 2 NAD(+) = 2-(4-dimethylaminophenyl)diazenylbenzoate + 2 NADH + 2 H(+)</text>
        <dbReference type="Rhea" id="RHEA:55872"/>
        <dbReference type="ChEBI" id="CHEBI:15378"/>
        <dbReference type="ChEBI" id="CHEBI:15783"/>
        <dbReference type="ChEBI" id="CHEBI:16567"/>
        <dbReference type="ChEBI" id="CHEBI:57540"/>
        <dbReference type="ChEBI" id="CHEBI:57945"/>
        <dbReference type="ChEBI" id="CHEBI:71579"/>
        <dbReference type="EC" id="1.7.1.17"/>
    </reaction>
    <physiologicalReaction direction="right-to-left" evidence="5">
        <dbReference type="Rhea" id="RHEA:55874"/>
    </physiologicalReaction>
</comment>
<dbReference type="SUPFAM" id="SSF52218">
    <property type="entry name" value="Flavoproteins"/>
    <property type="match status" value="1"/>
</dbReference>
<protein>
    <recommendedName>
        <fullName evidence="6">FMN dependent NADH:quinone oxidoreductase</fullName>
        <ecNumber evidence="6">1.6.5.-</ecNumber>
    </recommendedName>
    <alternativeName>
        <fullName evidence="6">Azo-dye reductase</fullName>
    </alternativeName>
    <alternativeName>
        <fullName evidence="6">FMN-dependent NADH-azo compound oxidoreductase</fullName>
    </alternativeName>
    <alternativeName>
        <fullName evidence="6">FMN-dependent NADH-azoreductase</fullName>
        <ecNumber evidence="6">1.7.1.17</ecNumber>
    </alternativeName>
</protein>
<dbReference type="InterPro" id="IPR050104">
    <property type="entry name" value="FMN-dep_NADH:Q_OxRdtase_AzoR1"/>
</dbReference>
<comment type="catalytic activity">
    <reaction evidence="6">
        <text>2 a quinone + NADH + H(+) = 2 a 1,4-benzosemiquinone + NAD(+)</text>
        <dbReference type="Rhea" id="RHEA:65952"/>
        <dbReference type="ChEBI" id="CHEBI:15378"/>
        <dbReference type="ChEBI" id="CHEBI:57540"/>
        <dbReference type="ChEBI" id="CHEBI:57945"/>
        <dbReference type="ChEBI" id="CHEBI:132124"/>
        <dbReference type="ChEBI" id="CHEBI:134225"/>
    </reaction>
</comment>
<evidence type="ECO:0000256" key="4">
    <source>
        <dbReference type="ARBA" id="ARBA00023027"/>
    </source>
</evidence>
<evidence type="ECO:0000256" key="5">
    <source>
        <dbReference type="ARBA" id="ARBA00048542"/>
    </source>
</evidence>
<dbReference type="InterPro" id="IPR003680">
    <property type="entry name" value="Flavodoxin_fold"/>
</dbReference>
<evidence type="ECO:0000313" key="9">
    <source>
        <dbReference type="Proteomes" id="UP000229730"/>
    </source>
</evidence>
<dbReference type="EMBL" id="PDEM01000025">
    <property type="protein sequence ID" value="PHZ84197.1"/>
    <property type="molecule type" value="Genomic_DNA"/>
</dbReference>
<dbReference type="InParanoid" id="A0A2G4YPI4"/>
<keyword evidence="4 6" id="KW-0520">NAD</keyword>
<dbReference type="HAMAP" id="MF_01216">
    <property type="entry name" value="Azoreductase_type1"/>
    <property type="match status" value="1"/>
</dbReference>
<dbReference type="GO" id="GO:0016652">
    <property type="term" value="F:oxidoreductase activity, acting on NAD(P)H as acceptor"/>
    <property type="evidence" value="ECO:0007669"/>
    <property type="project" value="UniProtKB-UniRule"/>
</dbReference>
<dbReference type="OrthoDB" id="9787136at2"/>
<dbReference type="FunCoup" id="A0A2G4YPI4">
    <property type="interactions" value="65"/>
</dbReference>
<evidence type="ECO:0000256" key="1">
    <source>
        <dbReference type="ARBA" id="ARBA00022630"/>
    </source>
</evidence>
<sequence>MTIRRTAPQKAPHILHINASSLYDGSQTRKLSQYLVEQITANTPGTTITSRDVAEGLPFIDEAWVTANFTPAEDHRADQKETLTLSDQLIEELIESDIIIMAVPLYNFSIPASLKAWIDQVARVRKTFHYTEEGPKGLLTDKKAYLIAASGGTAIGGELDFATPYLKHILAFMGITDVTIIAADALMADAEEKISAARSSIEHHGKKHQITA</sequence>
<evidence type="ECO:0000256" key="6">
    <source>
        <dbReference type="HAMAP-Rule" id="MF_01216"/>
    </source>
</evidence>
<organism evidence="8 9">
    <name type="scientific">Paremcibacter congregatus</name>
    <dbReference type="NCBI Taxonomy" id="2043170"/>
    <lineage>
        <taxon>Bacteria</taxon>
        <taxon>Pseudomonadati</taxon>
        <taxon>Pseudomonadota</taxon>
        <taxon>Alphaproteobacteria</taxon>
        <taxon>Emcibacterales</taxon>
        <taxon>Emcibacteraceae</taxon>
        <taxon>Paremcibacter</taxon>
    </lineage>
</organism>
<evidence type="ECO:0000313" key="8">
    <source>
        <dbReference type="EMBL" id="PHZ84197.1"/>
    </source>
</evidence>
<dbReference type="GO" id="GO:0009055">
    <property type="term" value="F:electron transfer activity"/>
    <property type="evidence" value="ECO:0007669"/>
    <property type="project" value="UniProtKB-UniRule"/>
</dbReference>
<evidence type="ECO:0000256" key="2">
    <source>
        <dbReference type="ARBA" id="ARBA00022643"/>
    </source>
</evidence>
<evidence type="ECO:0000256" key="3">
    <source>
        <dbReference type="ARBA" id="ARBA00023002"/>
    </source>
</evidence>
<comment type="similarity">
    <text evidence="6">Belongs to the azoreductase type 1 family.</text>
</comment>
<dbReference type="PANTHER" id="PTHR43741:SF2">
    <property type="entry name" value="FMN-DEPENDENT NADH:QUINONE OXIDOREDUCTASE"/>
    <property type="match status" value="1"/>
</dbReference>
<dbReference type="Proteomes" id="UP000229730">
    <property type="component" value="Unassembled WGS sequence"/>
</dbReference>
<feature type="domain" description="Flavodoxin-like fold" evidence="7">
    <location>
        <begin position="13"/>
        <end position="202"/>
    </location>
</feature>
<accession>A0A2G4YPI4</accession>
<keyword evidence="3 6" id="KW-0560">Oxidoreductase</keyword>
<reference evidence="8 9" key="1">
    <citation type="submission" date="2017-10" db="EMBL/GenBank/DDBJ databases">
        <title>Frigbacter circumglobatus gen. nov. sp. nov., isolated from sediment cultured in situ.</title>
        <authorList>
            <person name="Zhao Z."/>
        </authorList>
    </citation>
    <scope>NUCLEOTIDE SEQUENCE [LARGE SCALE GENOMIC DNA]</scope>
    <source>
        <strain evidence="8 9">ZYL</strain>
    </source>
</reference>
<dbReference type="Gene3D" id="3.40.50.360">
    <property type="match status" value="1"/>
</dbReference>
<dbReference type="RefSeq" id="WP_099474112.1">
    <property type="nucleotide sequence ID" value="NZ_CP041025.1"/>
</dbReference>
<gene>
    <name evidence="6" type="primary">azoR</name>
    <name evidence="8" type="ORF">CRD36_13470</name>
</gene>
<comment type="caution">
    <text evidence="6">Lacks conserved residue(s) required for the propagation of feature annotation.</text>
</comment>
<keyword evidence="2 6" id="KW-0288">FMN</keyword>
<dbReference type="Pfam" id="PF02525">
    <property type="entry name" value="Flavodoxin_2"/>
    <property type="match status" value="1"/>
</dbReference>
<comment type="function">
    <text evidence="6">Quinone reductase that provides resistance to thiol-specific stress caused by electrophilic quinones.</text>
</comment>
<dbReference type="EC" id="1.6.5.-" evidence="6"/>
<dbReference type="InterPro" id="IPR023048">
    <property type="entry name" value="NADH:quinone_OxRdtase_FMN_depd"/>
</dbReference>
<keyword evidence="9" id="KW-1185">Reference proteome</keyword>
<comment type="cofactor">
    <cofactor evidence="6">
        <name>FMN</name>
        <dbReference type="ChEBI" id="CHEBI:58210"/>
    </cofactor>
    <text evidence="6">Binds 1 FMN per subunit.</text>
</comment>
<dbReference type="GO" id="GO:0010181">
    <property type="term" value="F:FMN binding"/>
    <property type="evidence" value="ECO:0007669"/>
    <property type="project" value="UniProtKB-UniRule"/>
</dbReference>
<dbReference type="GO" id="GO:0016655">
    <property type="term" value="F:oxidoreductase activity, acting on NAD(P)H, quinone or similar compound as acceptor"/>
    <property type="evidence" value="ECO:0007669"/>
    <property type="project" value="InterPro"/>
</dbReference>
<dbReference type="AlphaFoldDB" id="A0A2G4YPI4"/>